<keyword evidence="5" id="KW-0970">Cilium biogenesis/degradation</keyword>
<dbReference type="GO" id="GO:0030030">
    <property type="term" value="P:cell projection organization"/>
    <property type="evidence" value="ECO:0007669"/>
    <property type="project" value="UniProtKB-KW"/>
</dbReference>
<dbReference type="FunFam" id="3.80.10.10:FF:000165">
    <property type="entry name" value="Centrosomal protein of 97 kDa"/>
    <property type="match status" value="1"/>
</dbReference>
<evidence type="ECO:0000313" key="10">
    <source>
        <dbReference type="Proteomes" id="UP000694906"/>
    </source>
</evidence>
<dbReference type="InterPro" id="IPR025875">
    <property type="entry name" value="Leu-rich_rpt_4"/>
</dbReference>
<dbReference type="InterPro" id="IPR001611">
    <property type="entry name" value="Leu-rich_rpt"/>
</dbReference>
<evidence type="ECO:0000256" key="9">
    <source>
        <dbReference type="ARBA" id="ARBA00076677"/>
    </source>
</evidence>
<evidence type="ECO:0000256" key="4">
    <source>
        <dbReference type="ARBA" id="ARBA00022737"/>
    </source>
</evidence>
<keyword evidence="6" id="KW-0206">Cytoskeleton</keyword>
<evidence type="ECO:0000256" key="7">
    <source>
        <dbReference type="ARBA" id="ARBA00058656"/>
    </source>
</evidence>
<dbReference type="PANTHER" id="PTHR45973">
    <property type="entry name" value="PROTEIN PHOSPHATASE 1 REGULATORY SUBUNIT SDS22-RELATED"/>
    <property type="match status" value="1"/>
</dbReference>
<dbReference type="Pfam" id="PF12799">
    <property type="entry name" value="LRR_4"/>
    <property type="match status" value="1"/>
</dbReference>
<dbReference type="SMART" id="SM00365">
    <property type="entry name" value="LRR_SD22"/>
    <property type="match status" value="4"/>
</dbReference>
<dbReference type="PROSITE" id="PS51450">
    <property type="entry name" value="LRR"/>
    <property type="match status" value="4"/>
</dbReference>
<dbReference type="GO" id="GO:1902018">
    <property type="term" value="P:negative regulation of cilium assembly"/>
    <property type="evidence" value="ECO:0007669"/>
    <property type="project" value="TreeGrafter"/>
</dbReference>
<protein>
    <recommendedName>
        <fullName evidence="8">Centrosomal protein of 97 kDa</fullName>
    </recommendedName>
    <alternativeName>
        <fullName evidence="9">Leucine-rich repeat and IQ domain-containing protein 2</fullName>
    </alternativeName>
</protein>
<proteinExistence type="predicted"/>
<keyword evidence="4" id="KW-0677">Repeat</keyword>
<dbReference type="SUPFAM" id="SSF52058">
    <property type="entry name" value="L domain-like"/>
    <property type="match status" value="1"/>
</dbReference>
<evidence type="ECO:0000256" key="8">
    <source>
        <dbReference type="ARBA" id="ARBA00068862"/>
    </source>
</evidence>
<dbReference type="AlphaFoldDB" id="A0AAX6PSM9"/>
<accession>A0AAX6PSM9</accession>
<evidence type="ECO:0000256" key="3">
    <source>
        <dbReference type="ARBA" id="ARBA00022614"/>
    </source>
</evidence>
<dbReference type="Gene3D" id="3.80.10.10">
    <property type="entry name" value="Ribonuclease Inhibitor"/>
    <property type="match status" value="1"/>
</dbReference>
<evidence type="ECO:0000313" key="11">
    <source>
        <dbReference type="RefSeq" id="XP_004858051.1"/>
    </source>
</evidence>
<dbReference type="GO" id="GO:0005813">
    <property type="term" value="C:centrosome"/>
    <property type="evidence" value="ECO:0007669"/>
    <property type="project" value="UniProtKB-SubCell"/>
</dbReference>
<reference evidence="11" key="1">
    <citation type="submission" date="2025-08" db="UniProtKB">
        <authorList>
            <consortium name="RefSeq"/>
        </authorList>
    </citation>
    <scope>IDENTIFICATION</scope>
</reference>
<evidence type="ECO:0000256" key="2">
    <source>
        <dbReference type="ARBA" id="ARBA00022490"/>
    </source>
</evidence>
<sequence>MGDGVYIIRQPIGPSAAVHPGSYSFRLFPPTPSSTKRRRTVAWCSYQAASMAVARADSALPLGEGSVVNWSGQGLQKLGPNLPCETDIHTLILDKNQIIKLENLEKCKQLIQLSVANNRLVRMMGVARLTQLCVLNLPHNSIGYVEGLKELVHLEWLNLAGNNLKAMEQINSCTALQHLDLSDNNIHQIGDLSKLISLKTLLLHGNIITSLRMAPAYLPRSLAILSLAENEIRDLNENKREIDAF</sequence>
<dbReference type="CTD" id="79598"/>
<dbReference type="PANTHER" id="PTHR45973:SF2">
    <property type="entry name" value="CENTROSOMAL PROTEIN OF 97 KDA"/>
    <property type="match status" value="1"/>
</dbReference>
<evidence type="ECO:0000256" key="1">
    <source>
        <dbReference type="ARBA" id="ARBA00004300"/>
    </source>
</evidence>
<dbReference type="GeneID" id="101722360"/>
<organism evidence="10 11">
    <name type="scientific">Heterocephalus glaber</name>
    <name type="common">Naked mole rat</name>
    <dbReference type="NCBI Taxonomy" id="10181"/>
    <lineage>
        <taxon>Eukaryota</taxon>
        <taxon>Metazoa</taxon>
        <taxon>Chordata</taxon>
        <taxon>Craniata</taxon>
        <taxon>Vertebrata</taxon>
        <taxon>Euteleostomi</taxon>
        <taxon>Mammalia</taxon>
        <taxon>Eutheria</taxon>
        <taxon>Euarchontoglires</taxon>
        <taxon>Glires</taxon>
        <taxon>Rodentia</taxon>
        <taxon>Hystricomorpha</taxon>
        <taxon>Bathyergidae</taxon>
        <taxon>Heterocephalus</taxon>
    </lineage>
</organism>
<comment type="function">
    <text evidence="7">Acts as a key negative regulator of ciliogenesis in collaboration with CCP110 by capping the mother centriole thereby preventing cilia formation. Required for recruitment of CCP110 to the centrosome.</text>
</comment>
<name>A0AAX6PSM9_HETGA</name>
<dbReference type="InterPro" id="IPR050576">
    <property type="entry name" value="Cilia_flagella_integrity"/>
</dbReference>
<dbReference type="InterPro" id="IPR032675">
    <property type="entry name" value="LRR_dom_sf"/>
</dbReference>
<keyword evidence="2" id="KW-0963">Cytoplasm</keyword>
<dbReference type="FunFam" id="3.80.10.10:FF:000199">
    <property type="entry name" value="centrosomal protein of 97 kDa"/>
    <property type="match status" value="1"/>
</dbReference>
<evidence type="ECO:0000256" key="6">
    <source>
        <dbReference type="ARBA" id="ARBA00023212"/>
    </source>
</evidence>
<evidence type="ECO:0000256" key="5">
    <source>
        <dbReference type="ARBA" id="ARBA00022794"/>
    </source>
</evidence>
<comment type="subcellular location">
    <subcellularLocation>
        <location evidence="1">Cytoplasm</location>
        <location evidence="1">Cytoskeleton</location>
        <location evidence="1">Microtubule organizing center</location>
        <location evidence="1">Centrosome</location>
    </subcellularLocation>
</comment>
<dbReference type="RefSeq" id="XP_004858051.1">
    <property type="nucleotide sequence ID" value="XM_004857994.3"/>
</dbReference>
<keyword evidence="3" id="KW-0433">Leucine-rich repeat</keyword>
<keyword evidence="10" id="KW-1185">Reference proteome</keyword>
<dbReference type="Proteomes" id="UP000694906">
    <property type="component" value="Unplaced"/>
</dbReference>
<gene>
    <name evidence="11" type="primary">Cep97</name>
</gene>